<evidence type="ECO:0000313" key="2">
    <source>
        <dbReference type="Proteomes" id="UP001519332"/>
    </source>
</evidence>
<dbReference type="Proteomes" id="UP001519332">
    <property type="component" value="Unassembled WGS sequence"/>
</dbReference>
<name>A0ABS4TM90_9PSEU</name>
<accession>A0ABS4TM90</accession>
<gene>
    <name evidence="1" type="ORF">JOF56_005386</name>
</gene>
<proteinExistence type="predicted"/>
<sequence>MPSTTAVLTAGHPDPDELVRAAMAWHFDPETGSPFWLRRARTLDFDPRADITTYADLRRFPDIAAELREAPARDLIPRGYGADPGAIGVFESGGTTGAPKRVVLLRDWLDRLLAWDDAHMDAHDVPRGTDWLAVTPTGPHVVGELIRRAALGRGGLCFSVDLDPRWVKSLIAAGRKDEADAYSEHLVEQAAHVLRTQDVAVLVATPPLLQRLAASDELVELVNTKVRAIRWGGTQLDQDSYELYRDEVFPETVLFGHFGNTLTLGFASQRRAAGAPVFDPFWPWNTFAVLDPETRRPVEPGERGQVVTTHVSRSFLLPNNVERDMAVRVPAELGDSVSDVGPVAKFEEQDVIEGVY</sequence>
<reference evidence="1 2" key="1">
    <citation type="submission" date="2021-03" db="EMBL/GenBank/DDBJ databases">
        <title>Sequencing the genomes of 1000 actinobacteria strains.</title>
        <authorList>
            <person name="Klenk H.-P."/>
        </authorList>
    </citation>
    <scope>NUCLEOTIDE SEQUENCE [LARGE SCALE GENOMIC DNA]</scope>
    <source>
        <strain evidence="1 2">DSM 46670</strain>
    </source>
</reference>
<dbReference type="RefSeq" id="WP_209642257.1">
    <property type="nucleotide sequence ID" value="NZ_JAGINW010000001.1"/>
</dbReference>
<evidence type="ECO:0008006" key="3">
    <source>
        <dbReference type="Google" id="ProtNLM"/>
    </source>
</evidence>
<dbReference type="SUPFAM" id="SSF56801">
    <property type="entry name" value="Acetyl-CoA synthetase-like"/>
    <property type="match status" value="1"/>
</dbReference>
<organism evidence="1 2">
    <name type="scientific">Kibdelosporangium banguiense</name>
    <dbReference type="NCBI Taxonomy" id="1365924"/>
    <lineage>
        <taxon>Bacteria</taxon>
        <taxon>Bacillati</taxon>
        <taxon>Actinomycetota</taxon>
        <taxon>Actinomycetes</taxon>
        <taxon>Pseudonocardiales</taxon>
        <taxon>Pseudonocardiaceae</taxon>
        <taxon>Kibdelosporangium</taxon>
    </lineage>
</organism>
<dbReference type="Gene3D" id="3.40.50.12780">
    <property type="entry name" value="N-terminal domain of ligase-like"/>
    <property type="match status" value="1"/>
</dbReference>
<dbReference type="EMBL" id="JAGINW010000001">
    <property type="protein sequence ID" value="MBP2325001.1"/>
    <property type="molecule type" value="Genomic_DNA"/>
</dbReference>
<protein>
    <recommendedName>
        <fullName evidence="3">Phenazine antibiotic biosynthesis protein</fullName>
    </recommendedName>
</protein>
<dbReference type="InterPro" id="IPR042099">
    <property type="entry name" value="ANL_N_sf"/>
</dbReference>
<keyword evidence="2" id="KW-1185">Reference proteome</keyword>
<comment type="caution">
    <text evidence="1">The sequence shown here is derived from an EMBL/GenBank/DDBJ whole genome shotgun (WGS) entry which is preliminary data.</text>
</comment>
<evidence type="ECO:0000313" key="1">
    <source>
        <dbReference type="EMBL" id="MBP2325001.1"/>
    </source>
</evidence>